<name>A0A915DAF8_9BILA</name>
<feature type="region of interest" description="Disordered" evidence="1">
    <location>
        <begin position="1"/>
        <end position="90"/>
    </location>
</feature>
<evidence type="ECO:0000313" key="3">
    <source>
        <dbReference type="WBParaSite" id="jg17358"/>
    </source>
</evidence>
<dbReference type="AlphaFoldDB" id="A0A915DAF8"/>
<feature type="compositionally biased region" description="Polar residues" evidence="1">
    <location>
        <begin position="46"/>
        <end position="80"/>
    </location>
</feature>
<organism evidence="2 3">
    <name type="scientific">Ditylenchus dipsaci</name>
    <dbReference type="NCBI Taxonomy" id="166011"/>
    <lineage>
        <taxon>Eukaryota</taxon>
        <taxon>Metazoa</taxon>
        <taxon>Ecdysozoa</taxon>
        <taxon>Nematoda</taxon>
        <taxon>Chromadorea</taxon>
        <taxon>Rhabditida</taxon>
        <taxon>Tylenchina</taxon>
        <taxon>Tylenchomorpha</taxon>
        <taxon>Sphaerularioidea</taxon>
        <taxon>Anguinidae</taxon>
        <taxon>Anguininae</taxon>
        <taxon>Ditylenchus</taxon>
    </lineage>
</organism>
<sequence length="125" mass="13148">MVTKNKTAEENNSIRGLAGGAAKGGRRKCNSVPEATDPTPCKRSKSSSITSQPSASDSSISCSTPKTKLSTSMESVQLQTPKGLRGAKPSSGISLVAANHDFTEDDQALLDEGELTEKELQADFF</sequence>
<proteinExistence type="predicted"/>
<accession>A0A915DAF8</accession>
<protein>
    <submittedName>
        <fullName evidence="3">Uncharacterized protein</fullName>
    </submittedName>
</protein>
<evidence type="ECO:0000313" key="2">
    <source>
        <dbReference type="Proteomes" id="UP000887574"/>
    </source>
</evidence>
<dbReference type="Proteomes" id="UP000887574">
    <property type="component" value="Unplaced"/>
</dbReference>
<reference evidence="3" key="1">
    <citation type="submission" date="2022-11" db="UniProtKB">
        <authorList>
            <consortium name="WormBaseParasite"/>
        </authorList>
    </citation>
    <scope>IDENTIFICATION</scope>
</reference>
<dbReference type="WBParaSite" id="jg17358">
    <property type="protein sequence ID" value="jg17358"/>
    <property type="gene ID" value="jg17358"/>
</dbReference>
<keyword evidence="2" id="KW-1185">Reference proteome</keyword>
<evidence type="ECO:0000256" key="1">
    <source>
        <dbReference type="SAM" id="MobiDB-lite"/>
    </source>
</evidence>